<dbReference type="RefSeq" id="WP_367877721.1">
    <property type="nucleotide sequence ID" value="NZ_JBFNXX010000006.1"/>
</dbReference>
<dbReference type="InterPro" id="IPR010982">
    <property type="entry name" value="Lambda_DNA-bd_dom_sf"/>
</dbReference>
<reference evidence="1 2" key="1">
    <citation type="submission" date="2024-07" db="EMBL/GenBank/DDBJ databases">
        <title>Marimonas sp.nov., isolated from tidal-flat sediment.</title>
        <authorList>
            <person name="Jayan J.N."/>
            <person name="Lee S.S."/>
        </authorList>
    </citation>
    <scope>NUCLEOTIDE SEQUENCE [LARGE SCALE GENOMIC DNA]</scope>
    <source>
        <strain evidence="1 2">MJW-29</strain>
    </source>
</reference>
<keyword evidence="2" id="KW-1185">Reference proteome</keyword>
<evidence type="ECO:0008006" key="3">
    <source>
        <dbReference type="Google" id="ProtNLM"/>
    </source>
</evidence>
<evidence type="ECO:0000313" key="1">
    <source>
        <dbReference type="EMBL" id="MEW9920021.1"/>
    </source>
</evidence>
<organism evidence="1 2">
    <name type="scientific">Sulfitobacter sediminis</name>
    <dbReference type="NCBI Taxonomy" id="3234186"/>
    <lineage>
        <taxon>Bacteria</taxon>
        <taxon>Pseudomonadati</taxon>
        <taxon>Pseudomonadota</taxon>
        <taxon>Alphaproteobacteria</taxon>
        <taxon>Rhodobacterales</taxon>
        <taxon>Roseobacteraceae</taxon>
        <taxon>Sulfitobacter</taxon>
    </lineage>
</organism>
<evidence type="ECO:0000313" key="2">
    <source>
        <dbReference type="Proteomes" id="UP001556098"/>
    </source>
</evidence>
<name>A0ABV3RMA8_9RHOB</name>
<dbReference type="Gene3D" id="1.10.260.40">
    <property type="entry name" value="lambda repressor-like DNA-binding domains"/>
    <property type="match status" value="1"/>
</dbReference>
<dbReference type="EMBL" id="JBFNXX010000006">
    <property type="protein sequence ID" value="MEW9920021.1"/>
    <property type="molecule type" value="Genomic_DNA"/>
</dbReference>
<comment type="caution">
    <text evidence="1">The sequence shown here is derived from an EMBL/GenBank/DDBJ whole genome shotgun (WGS) entry which is preliminary data.</text>
</comment>
<protein>
    <recommendedName>
        <fullName evidence="3">HTH cro/C1-type domain-containing protein</fullName>
    </recommendedName>
</protein>
<gene>
    <name evidence="1" type="ORF">AB2B41_10420</name>
</gene>
<sequence>MIRNAKDIAETLAAIRRAFGDGPDMTRAKWAARHSFNYTQYANWETGARRIPIEAADVLCDRYGLTLDFVYRDRRDGLSAAAMKALAEHLDR</sequence>
<dbReference type="SUPFAM" id="SSF47413">
    <property type="entry name" value="lambda repressor-like DNA-binding domains"/>
    <property type="match status" value="1"/>
</dbReference>
<dbReference type="Proteomes" id="UP001556098">
    <property type="component" value="Unassembled WGS sequence"/>
</dbReference>
<proteinExistence type="predicted"/>
<accession>A0ABV3RMA8</accession>